<organism evidence="2 3">
    <name type="scientific">Actinomycetospora termitidis</name>
    <dbReference type="NCBI Taxonomy" id="3053470"/>
    <lineage>
        <taxon>Bacteria</taxon>
        <taxon>Bacillati</taxon>
        <taxon>Actinomycetota</taxon>
        <taxon>Actinomycetes</taxon>
        <taxon>Pseudonocardiales</taxon>
        <taxon>Pseudonocardiaceae</taxon>
        <taxon>Actinomycetospora</taxon>
    </lineage>
</organism>
<evidence type="ECO:0000256" key="1">
    <source>
        <dbReference type="SAM" id="SignalP"/>
    </source>
</evidence>
<evidence type="ECO:0000313" key="2">
    <source>
        <dbReference type="EMBL" id="MDL5156864.1"/>
    </source>
</evidence>
<dbReference type="Pfam" id="PF19458">
    <property type="entry name" value="DUF5995"/>
    <property type="match status" value="1"/>
</dbReference>
<dbReference type="InterPro" id="IPR046037">
    <property type="entry name" value="DUF5995"/>
</dbReference>
<dbReference type="Proteomes" id="UP001231924">
    <property type="component" value="Unassembled WGS sequence"/>
</dbReference>
<sequence>MDRRAFLAAGAACLVAADVAVAARLGSTPPAVGGPRDPARRAALARAAAPTPVRIDDVVDQLAAIRDVAAAEPGRPNGIWCFSTLYHRITVGVRDGLSGTPDADARFVALLDVEFAKLYIDAVRCYAADPRTCPASWRVLFDRRDDPTIPAVHFAAAGVNAHINFDLAFALLHTWPLVDAGDDLDRTRAAYLTVNQVFATNMNRLRTTFDAPLTRWGTRADHAGDLLGTLLVRTTRAEAWSVGVDLWAHRHDPRALAARRAGLDARTAALGLAVLRSPLLVA</sequence>
<accession>A0ABT7M858</accession>
<name>A0ABT7M858_9PSEU</name>
<protein>
    <submittedName>
        <fullName evidence="2">DUF5995 family protein</fullName>
    </submittedName>
</protein>
<reference evidence="2 3" key="1">
    <citation type="submission" date="2023-06" db="EMBL/GenBank/DDBJ databases">
        <title>Actinomycetospora Odt1-22.</title>
        <authorList>
            <person name="Supong K."/>
        </authorList>
    </citation>
    <scope>NUCLEOTIDE SEQUENCE [LARGE SCALE GENOMIC DNA]</scope>
    <source>
        <strain evidence="2 3">Odt1-22</strain>
    </source>
</reference>
<feature type="signal peptide" evidence="1">
    <location>
        <begin position="1"/>
        <end position="22"/>
    </location>
</feature>
<dbReference type="EMBL" id="JASVWF010000002">
    <property type="protein sequence ID" value="MDL5156864.1"/>
    <property type="molecule type" value="Genomic_DNA"/>
</dbReference>
<evidence type="ECO:0000313" key="3">
    <source>
        <dbReference type="Proteomes" id="UP001231924"/>
    </source>
</evidence>
<gene>
    <name evidence="2" type="ORF">QRT03_12925</name>
</gene>
<feature type="chain" id="PRO_5045607090" evidence="1">
    <location>
        <begin position="23"/>
        <end position="282"/>
    </location>
</feature>
<keyword evidence="3" id="KW-1185">Reference proteome</keyword>
<comment type="caution">
    <text evidence="2">The sequence shown here is derived from an EMBL/GenBank/DDBJ whole genome shotgun (WGS) entry which is preliminary data.</text>
</comment>
<keyword evidence="1" id="KW-0732">Signal</keyword>
<dbReference type="RefSeq" id="WP_286053230.1">
    <property type="nucleotide sequence ID" value="NZ_JASVWF010000002.1"/>
</dbReference>
<proteinExistence type="predicted"/>